<protein>
    <submittedName>
        <fullName evidence="2">Lipopolysaccharide biosynthesis protein</fullName>
    </submittedName>
</protein>
<evidence type="ECO:0000256" key="1">
    <source>
        <dbReference type="SAM" id="Phobius"/>
    </source>
</evidence>
<evidence type="ECO:0000313" key="2">
    <source>
        <dbReference type="EMBL" id="MFD0965450.1"/>
    </source>
</evidence>
<keyword evidence="1" id="KW-0812">Transmembrane</keyword>
<feature type="transmembrane region" description="Helical" evidence="1">
    <location>
        <begin position="76"/>
        <end position="95"/>
    </location>
</feature>
<comment type="caution">
    <text evidence="2">The sequence shown here is derived from an EMBL/GenBank/DDBJ whole genome shotgun (WGS) entry which is preliminary data.</text>
</comment>
<feature type="transmembrane region" description="Helical" evidence="1">
    <location>
        <begin position="101"/>
        <end position="119"/>
    </location>
</feature>
<organism evidence="2 3">
    <name type="scientific">Seminibacterium arietis</name>
    <dbReference type="NCBI Taxonomy" id="1173502"/>
    <lineage>
        <taxon>Bacteria</taxon>
        <taxon>Pseudomonadati</taxon>
        <taxon>Pseudomonadota</taxon>
        <taxon>Gammaproteobacteria</taxon>
        <taxon>Pasteurellales</taxon>
        <taxon>Pasteurellaceae</taxon>
        <taxon>Seminibacterium</taxon>
    </lineage>
</organism>
<feature type="transmembrane region" description="Helical" evidence="1">
    <location>
        <begin position="7"/>
        <end position="28"/>
    </location>
</feature>
<feature type="transmembrane region" description="Helical" evidence="1">
    <location>
        <begin position="40"/>
        <end position="64"/>
    </location>
</feature>
<reference evidence="3" key="1">
    <citation type="journal article" date="2019" name="Int. J. Syst. Evol. Microbiol.">
        <title>The Global Catalogue of Microorganisms (GCM) 10K type strain sequencing project: providing services to taxonomists for standard genome sequencing and annotation.</title>
        <authorList>
            <consortium name="The Broad Institute Genomics Platform"/>
            <consortium name="The Broad Institute Genome Sequencing Center for Infectious Disease"/>
            <person name="Wu L."/>
            <person name="Ma J."/>
        </authorList>
    </citation>
    <scope>NUCLEOTIDE SEQUENCE [LARGE SCALE GENOMIC DNA]</scope>
    <source>
        <strain evidence="3">CCUG 61707</strain>
    </source>
</reference>
<keyword evidence="3" id="KW-1185">Reference proteome</keyword>
<feature type="transmembrane region" description="Helical" evidence="1">
    <location>
        <begin position="304"/>
        <end position="326"/>
    </location>
</feature>
<feature type="transmembrane region" description="Helical" evidence="1">
    <location>
        <begin position="164"/>
        <end position="181"/>
    </location>
</feature>
<keyword evidence="1" id="KW-0472">Membrane</keyword>
<feature type="transmembrane region" description="Helical" evidence="1">
    <location>
        <begin position="131"/>
        <end position="152"/>
    </location>
</feature>
<dbReference type="EMBL" id="JBHTJN010000001">
    <property type="protein sequence ID" value="MFD0965450.1"/>
    <property type="molecule type" value="Genomic_DNA"/>
</dbReference>
<dbReference type="RefSeq" id="WP_380818170.1">
    <property type="nucleotide sequence ID" value="NZ_JBHTJN010000001.1"/>
</dbReference>
<evidence type="ECO:0000313" key="3">
    <source>
        <dbReference type="Proteomes" id="UP001596996"/>
    </source>
</evidence>
<gene>
    <name evidence="2" type="ORF">ACFQ02_01025</name>
</gene>
<name>A0ABW3I7D9_9PAST</name>
<proteinExistence type="predicted"/>
<feature type="transmembrane region" description="Helical" evidence="1">
    <location>
        <begin position="272"/>
        <end position="292"/>
    </location>
</feature>
<feature type="transmembrane region" description="Helical" evidence="1">
    <location>
        <begin position="338"/>
        <end position="358"/>
    </location>
</feature>
<feature type="transmembrane region" description="Helical" evidence="1">
    <location>
        <begin position="364"/>
        <end position="386"/>
    </location>
</feature>
<accession>A0ABW3I7D9</accession>
<dbReference type="Proteomes" id="UP001596996">
    <property type="component" value="Unassembled WGS sequence"/>
</dbReference>
<sequence>MNCNKNLISLIVITLLNMGLTIVSSFLLAHLLQVDERGEFQLFITSITYVATISVGGIGFTFTLCMRNKMYDHWHYYFYFFVTGSIFVAVLSLYFFSITEWTYLFIINVISTSILTITLEKSKIDSNLKIYRILSIQQPILAVLIYGIYYLLYGEQNVKNVLDLLTIIALIQVLSCIYFLSKINKDFKIKHDIRKIELAFFVKTWLKQNLLQVFGATTVNLDKFLIVSLMGNYFLGLYTVCLTFDALLTKILNMLADYYYSGLLNNINRIKIILAIVLLIIISGLVIIPNLSEYIVRLFFGPKYIEVCSTLFWFMFNSILAGLSWILSQNMLILGKQILLFTRQVISILVLVILFYSFKDLGLYGISYALIGASSVRLIISIFYYYKYPILKNCNETIIRDIK</sequence>
<keyword evidence="1" id="KW-1133">Transmembrane helix</keyword>